<dbReference type="PANTHER" id="PTHR43280">
    <property type="entry name" value="ARAC-FAMILY TRANSCRIPTIONAL REGULATOR"/>
    <property type="match status" value="1"/>
</dbReference>
<name>A0A239TKQ2_9FIRM</name>
<dbReference type="InterPro" id="IPR009057">
    <property type="entry name" value="Homeodomain-like_sf"/>
</dbReference>
<evidence type="ECO:0000256" key="1">
    <source>
        <dbReference type="ARBA" id="ARBA00023015"/>
    </source>
</evidence>
<dbReference type="GO" id="GO:0043565">
    <property type="term" value="F:sequence-specific DNA binding"/>
    <property type="evidence" value="ECO:0007669"/>
    <property type="project" value="InterPro"/>
</dbReference>
<organism evidence="5 6">
    <name type="scientific">Megamonas hypermegale</name>
    <dbReference type="NCBI Taxonomy" id="158847"/>
    <lineage>
        <taxon>Bacteria</taxon>
        <taxon>Bacillati</taxon>
        <taxon>Bacillota</taxon>
        <taxon>Negativicutes</taxon>
        <taxon>Selenomonadales</taxon>
        <taxon>Selenomonadaceae</taxon>
        <taxon>Megamonas</taxon>
    </lineage>
</organism>
<dbReference type="InterPro" id="IPR018062">
    <property type="entry name" value="HTH_AraC-typ_CS"/>
</dbReference>
<accession>A0A239TKQ2</accession>
<evidence type="ECO:0000313" key="6">
    <source>
        <dbReference type="Proteomes" id="UP000215383"/>
    </source>
</evidence>
<dbReference type="Pfam" id="PF12833">
    <property type="entry name" value="HTH_18"/>
    <property type="match status" value="1"/>
</dbReference>
<dbReference type="SUPFAM" id="SSF51215">
    <property type="entry name" value="Regulatory protein AraC"/>
    <property type="match status" value="1"/>
</dbReference>
<dbReference type="SUPFAM" id="SSF46689">
    <property type="entry name" value="Homeodomain-like"/>
    <property type="match status" value="2"/>
</dbReference>
<dbReference type="eggNOG" id="COG1917">
    <property type="taxonomic scope" value="Bacteria"/>
</dbReference>
<proteinExistence type="predicted"/>
<evidence type="ECO:0000256" key="2">
    <source>
        <dbReference type="ARBA" id="ARBA00023125"/>
    </source>
</evidence>
<dbReference type="InterPro" id="IPR014710">
    <property type="entry name" value="RmlC-like_jellyroll"/>
</dbReference>
<dbReference type="RefSeq" id="WP_027890767.1">
    <property type="nucleotide sequence ID" value="NZ_CASFMS010000031.1"/>
</dbReference>
<dbReference type="EMBL" id="LT906446">
    <property type="protein sequence ID" value="SNU98377.1"/>
    <property type="molecule type" value="Genomic_DNA"/>
</dbReference>
<dbReference type="InterPro" id="IPR003313">
    <property type="entry name" value="AraC-bd"/>
</dbReference>
<evidence type="ECO:0000259" key="4">
    <source>
        <dbReference type="PROSITE" id="PS01124"/>
    </source>
</evidence>
<keyword evidence="1" id="KW-0805">Transcription regulation</keyword>
<dbReference type="PRINTS" id="PR00032">
    <property type="entry name" value="HTHARAC"/>
</dbReference>
<dbReference type="Gene3D" id="1.10.10.60">
    <property type="entry name" value="Homeodomain-like"/>
    <property type="match status" value="2"/>
</dbReference>
<keyword evidence="2" id="KW-0238">DNA-binding</keyword>
<protein>
    <submittedName>
        <fullName evidence="5">L-rhamnose operon regulatory protein rhaS</fullName>
    </submittedName>
</protein>
<dbReference type="SMART" id="SM00342">
    <property type="entry name" value="HTH_ARAC"/>
    <property type="match status" value="1"/>
</dbReference>
<reference evidence="5 6" key="1">
    <citation type="submission" date="2017-06" db="EMBL/GenBank/DDBJ databases">
        <authorList>
            <consortium name="Pathogen Informatics"/>
        </authorList>
    </citation>
    <scope>NUCLEOTIDE SEQUENCE [LARGE SCALE GENOMIC DNA]</scope>
    <source>
        <strain evidence="5 6">NCTC10570</strain>
    </source>
</reference>
<dbReference type="CDD" id="cd02208">
    <property type="entry name" value="cupin_RmlC-like"/>
    <property type="match status" value="1"/>
</dbReference>
<dbReference type="Gene3D" id="2.60.120.10">
    <property type="entry name" value="Jelly Rolls"/>
    <property type="match status" value="1"/>
</dbReference>
<evidence type="ECO:0000313" key="5">
    <source>
        <dbReference type="EMBL" id="SNU98377.1"/>
    </source>
</evidence>
<dbReference type="Proteomes" id="UP000215383">
    <property type="component" value="Chromosome 1"/>
</dbReference>
<feature type="domain" description="HTH araC/xylS-type" evidence="4">
    <location>
        <begin position="186"/>
        <end position="285"/>
    </location>
</feature>
<dbReference type="InterPro" id="IPR020449">
    <property type="entry name" value="Tscrpt_reg_AraC-type_HTH"/>
</dbReference>
<dbReference type="Pfam" id="PF02311">
    <property type="entry name" value="AraC_binding"/>
    <property type="match status" value="1"/>
</dbReference>
<evidence type="ECO:0000256" key="3">
    <source>
        <dbReference type="ARBA" id="ARBA00023163"/>
    </source>
</evidence>
<dbReference type="InterPro" id="IPR037923">
    <property type="entry name" value="HTH-like"/>
</dbReference>
<keyword evidence="3" id="KW-0804">Transcription</keyword>
<dbReference type="GO" id="GO:0003700">
    <property type="term" value="F:DNA-binding transcription factor activity"/>
    <property type="evidence" value="ECO:0007669"/>
    <property type="project" value="InterPro"/>
</dbReference>
<dbReference type="AlphaFoldDB" id="A0A239TKQ2"/>
<dbReference type="GeneID" id="78506936"/>
<dbReference type="eggNOG" id="COG2207">
    <property type="taxonomic scope" value="Bacteria"/>
</dbReference>
<gene>
    <name evidence="5" type="primary">rhaS_2</name>
    <name evidence="5" type="ORF">SAMEA4364220_00917</name>
</gene>
<dbReference type="PANTHER" id="PTHR43280:SF28">
    <property type="entry name" value="HTH-TYPE TRANSCRIPTIONAL ACTIVATOR RHAS"/>
    <property type="match status" value="1"/>
</dbReference>
<sequence>MKHISYNEQRERGNFSFPVEYHYVTNHHPRYNMPYHWHIQYEIIRVLQGKIVITVDENEYTVNQGEILFIPDGAVHGGKAFLENTIYECIVFDKKLFETDIGESGMLQKFFDHQILINKHYTNEHSLIKELIWLTFRTLKYRYEGFEYIVKGALLAFFGLVLKNKLYTVSLTNFVNNNQRNIYKLKKVFHLIETSYNKPLTLEELASTADLSPKYFCRFFQSMTNKSPISYLNYYRIECACIKLINDPEISITDIAYDCGFNDLSYFIKTFRKYKGTTPNKYLKTYQQLTKG</sequence>
<dbReference type="PROSITE" id="PS01124">
    <property type="entry name" value="HTH_ARAC_FAMILY_2"/>
    <property type="match status" value="1"/>
</dbReference>
<dbReference type="InterPro" id="IPR018060">
    <property type="entry name" value="HTH_AraC"/>
</dbReference>
<dbReference type="PROSITE" id="PS00041">
    <property type="entry name" value="HTH_ARAC_FAMILY_1"/>
    <property type="match status" value="1"/>
</dbReference>
<keyword evidence="6" id="KW-1185">Reference proteome</keyword>